<keyword evidence="2" id="KW-1185">Reference proteome</keyword>
<dbReference type="Proteomes" id="UP000018951">
    <property type="component" value="Unassembled WGS sequence"/>
</dbReference>
<reference evidence="1 2" key="1">
    <citation type="journal article" date="2013" name="PLoS ONE">
        <title>Bacterial endosymbiosis in a chordate host: long-term co-evolution and conservation of secondary metabolism.</title>
        <authorList>
            <person name="Kwan J.C."/>
            <person name="Schmidt E.W."/>
        </authorList>
    </citation>
    <scope>NUCLEOTIDE SEQUENCE [LARGE SCALE GENOMIC DNA]</scope>
    <source>
        <strain evidence="2">L6</strain>
    </source>
</reference>
<evidence type="ECO:0000313" key="2">
    <source>
        <dbReference type="Proteomes" id="UP000018951"/>
    </source>
</evidence>
<dbReference type="EMBL" id="AXCJ01000005">
    <property type="protein sequence ID" value="ETO91344.1"/>
    <property type="molecule type" value="Genomic_DNA"/>
</dbReference>
<comment type="caution">
    <text evidence="1">The sequence shown here is derived from an EMBL/GenBank/DDBJ whole genome shotgun (WGS) entry which is preliminary data.</text>
</comment>
<dbReference type="AlphaFoldDB" id="W2UZF1"/>
<sequence length="45" mass="5622">MEIYKNIPERSEVYQKDRGYKTIYRKNIVYIKRRMPMKIVARGVW</sequence>
<accession>W2UZF1</accession>
<protein>
    <submittedName>
        <fullName evidence="1">Uncharacterized protein</fullName>
    </submittedName>
</protein>
<proteinExistence type="predicted"/>
<gene>
    <name evidence="1" type="ORF">P857_255</name>
</gene>
<evidence type="ECO:0000313" key="1">
    <source>
        <dbReference type="EMBL" id="ETO91344.1"/>
    </source>
</evidence>
<name>W2UZF1_9RICK</name>
<organism evidence="1 2">
    <name type="scientific">Candidatus Xenolissoclinum pacificiensis L6</name>
    <dbReference type="NCBI Taxonomy" id="1401685"/>
    <lineage>
        <taxon>Bacteria</taxon>
        <taxon>Pseudomonadati</taxon>
        <taxon>Pseudomonadota</taxon>
        <taxon>Alphaproteobacteria</taxon>
        <taxon>Rickettsiales</taxon>
        <taxon>Anaplasmataceae</taxon>
        <taxon>Candidatus Xenolissoclinum</taxon>
    </lineage>
</organism>